<evidence type="ECO:0000256" key="14">
    <source>
        <dbReference type="HAMAP-Rule" id="MF_00052"/>
    </source>
</evidence>
<accession>A0ABW0YKI6</accession>
<dbReference type="NCBIfam" id="NF000594">
    <property type="entry name" value="PRK00015.1-1"/>
    <property type="match status" value="1"/>
</dbReference>
<evidence type="ECO:0000256" key="17">
    <source>
        <dbReference type="SAM" id="Coils"/>
    </source>
</evidence>
<reference evidence="20" key="1">
    <citation type="journal article" date="2019" name="Int. J. Syst. Evol. Microbiol.">
        <title>The Global Catalogue of Microorganisms (GCM) 10K type strain sequencing project: providing services to taxonomists for standard genome sequencing and annotation.</title>
        <authorList>
            <consortium name="The Broad Institute Genomics Platform"/>
            <consortium name="The Broad Institute Genome Sequencing Center for Infectious Disease"/>
            <person name="Wu L."/>
            <person name="Ma J."/>
        </authorList>
    </citation>
    <scope>NUCLEOTIDE SEQUENCE [LARGE SCALE GENOMIC DNA]</scope>
    <source>
        <strain evidence="20">CECT 7184</strain>
    </source>
</reference>
<dbReference type="InterPro" id="IPR036397">
    <property type="entry name" value="RNaseH_sf"/>
</dbReference>
<keyword evidence="17" id="KW-0175">Coiled coil</keyword>
<evidence type="ECO:0000256" key="8">
    <source>
        <dbReference type="ARBA" id="ARBA00022490"/>
    </source>
</evidence>
<evidence type="ECO:0000259" key="18">
    <source>
        <dbReference type="PROSITE" id="PS51975"/>
    </source>
</evidence>
<evidence type="ECO:0000256" key="11">
    <source>
        <dbReference type="ARBA" id="ARBA00022759"/>
    </source>
</evidence>
<evidence type="ECO:0000313" key="19">
    <source>
        <dbReference type="EMBL" id="MFC5712166.1"/>
    </source>
</evidence>
<keyword evidence="9 14" id="KW-0540">Nuclease</keyword>
<comment type="similarity">
    <text evidence="5 14 16">Belongs to the RNase HII family.</text>
</comment>
<evidence type="ECO:0000256" key="16">
    <source>
        <dbReference type="RuleBase" id="RU003515"/>
    </source>
</evidence>
<comment type="cofactor">
    <cofactor evidence="2">
        <name>Mg(2+)</name>
        <dbReference type="ChEBI" id="CHEBI:18420"/>
    </cofactor>
</comment>
<dbReference type="SUPFAM" id="SSF53098">
    <property type="entry name" value="Ribonuclease H-like"/>
    <property type="match status" value="1"/>
</dbReference>
<evidence type="ECO:0000256" key="2">
    <source>
        <dbReference type="ARBA" id="ARBA00001946"/>
    </source>
</evidence>
<evidence type="ECO:0000256" key="4">
    <source>
        <dbReference type="ARBA" id="ARBA00004496"/>
    </source>
</evidence>
<dbReference type="PANTHER" id="PTHR10954:SF18">
    <property type="entry name" value="RIBONUCLEASE HII"/>
    <property type="match status" value="1"/>
</dbReference>
<evidence type="ECO:0000256" key="12">
    <source>
        <dbReference type="ARBA" id="ARBA00022801"/>
    </source>
</evidence>
<keyword evidence="12 14" id="KW-0378">Hydrolase</keyword>
<evidence type="ECO:0000256" key="15">
    <source>
        <dbReference type="PROSITE-ProRule" id="PRU01319"/>
    </source>
</evidence>
<comment type="function">
    <text evidence="3 14 16">Endonuclease that specifically degrades the RNA of RNA-DNA hybrids.</text>
</comment>
<feature type="coiled-coil region" evidence="17">
    <location>
        <begin position="25"/>
        <end position="65"/>
    </location>
</feature>
<keyword evidence="10 14" id="KW-0479">Metal-binding</keyword>
<evidence type="ECO:0000256" key="3">
    <source>
        <dbReference type="ARBA" id="ARBA00004065"/>
    </source>
</evidence>
<dbReference type="PROSITE" id="PS51975">
    <property type="entry name" value="RNASE_H_2"/>
    <property type="match status" value="1"/>
</dbReference>
<comment type="caution">
    <text evidence="19">The sequence shown here is derived from an EMBL/GenBank/DDBJ whole genome shotgun (WGS) entry which is preliminary data.</text>
</comment>
<evidence type="ECO:0000256" key="9">
    <source>
        <dbReference type="ARBA" id="ARBA00022722"/>
    </source>
</evidence>
<gene>
    <name evidence="14" type="primary">rnhB</name>
    <name evidence="19" type="ORF">ACFPU1_05190</name>
</gene>
<dbReference type="Gene3D" id="3.30.420.10">
    <property type="entry name" value="Ribonuclease H-like superfamily/Ribonuclease H"/>
    <property type="match status" value="1"/>
</dbReference>
<keyword evidence="20" id="KW-1185">Reference proteome</keyword>
<dbReference type="Proteomes" id="UP001596142">
    <property type="component" value="Unassembled WGS sequence"/>
</dbReference>
<organism evidence="19 20">
    <name type="scientific">Thalassorhabdus alkalitolerans</name>
    <dbReference type="NCBI Taxonomy" id="2282697"/>
    <lineage>
        <taxon>Bacteria</taxon>
        <taxon>Bacillati</taxon>
        <taxon>Bacillota</taxon>
        <taxon>Bacilli</taxon>
        <taxon>Bacillales</taxon>
        <taxon>Bacillaceae</taxon>
        <taxon>Thalassorhabdus</taxon>
    </lineage>
</organism>
<dbReference type="RefSeq" id="WP_385939231.1">
    <property type="nucleotide sequence ID" value="NZ_JBHSOZ010000003.1"/>
</dbReference>
<keyword evidence="13 14" id="KW-0464">Manganese</keyword>
<evidence type="ECO:0000256" key="1">
    <source>
        <dbReference type="ARBA" id="ARBA00000077"/>
    </source>
</evidence>
<dbReference type="GO" id="GO:0004523">
    <property type="term" value="F:RNA-DNA hybrid ribonuclease activity"/>
    <property type="evidence" value="ECO:0007669"/>
    <property type="project" value="UniProtKB-EC"/>
</dbReference>
<dbReference type="CDD" id="cd07182">
    <property type="entry name" value="RNase_HII_bacteria_HII_like"/>
    <property type="match status" value="1"/>
</dbReference>
<keyword evidence="8 14" id="KW-0963">Cytoplasm</keyword>
<dbReference type="InterPro" id="IPR001352">
    <property type="entry name" value="RNase_HII/HIII"/>
</dbReference>
<evidence type="ECO:0000256" key="6">
    <source>
        <dbReference type="ARBA" id="ARBA00012180"/>
    </source>
</evidence>
<evidence type="ECO:0000256" key="10">
    <source>
        <dbReference type="ARBA" id="ARBA00022723"/>
    </source>
</evidence>
<comment type="subcellular location">
    <subcellularLocation>
        <location evidence="4 14">Cytoplasm</location>
    </subcellularLocation>
</comment>
<evidence type="ECO:0000313" key="20">
    <source>
        <dbReference type="Proteomes" id="UP001596142"/>
    </source>
</evidence>
<keyword evidence="11 14" id="KW-0255">Endonuclease</keyword>
<dbReference type="InterPro" id="IPR022898">
    <property type="entry name" value="RNase_HII"/>
</dbReference>
<feature type="binding site" evidence="14 15">
    <location>
        <position position="79"/>
    </location>
    <ligand>
        <name>a divalent metal cation</name>
        <dbReference type="ChEBI" id="CHEBI:60240"/>
    </ligand>
</feature>
<name>A0ABW0YKI6_9BACI</name>
<comment type="cofactor">
    <cofactor evidence="14 15">
        <name>Mn(2+)</name>
        <dbReference type="ChEBI" id="CHEBI:29035"/>
    </cofactor>
    <cofactor evidence="14 15">
        <name>Mg(2+)</name>
        <dbReference type="ChEBI" id="CHEBI:18420"/>
    </cofactor>
    <text evidence="14 15">Manganese or magnesium. Binds 1 divalent metal ion per monomer in the absence of substrate. May bind a second metal ion after substrate binding.</text>
</comment>
<dbReference type="EC" id="3.1.26.4" evidence="6 14"/>
<evidence type="ECO:0000256" key="7">
    <source>
        <dbReference type="ARBA" id="ARBA00019179"/>
    </source>
</evidence>
<evidence type="ECO:0000256" key="5">
    <source>
        <dbReference type="ARBA" id="ARBA00007383"/>
    </source>
</evidence>
<evidence type="ECO:0000256" key="13">
    <source>
        <dbReference type="ARBA" id="ARBA00023211"/>
    </source>
</evidence>
<proteinExistence type="inferred from homology"/>
<dbReference type="HAMAP" id="MF_00052_B">
    <property type="entry name" value="RNase_HII_B"/>
    <property type="match status" value="1"/>
</dbReference>
<feature type="binding site" evidence="14 15">
    <location>
        <position position="171"/>
    </location>
    <ligand>
        <name>a divalent metal cation</name>
        <dbReference type="ChEBI" id="CHEBI:60240"/>
    </ligand>
</feature>
<feature type="domain" description="RNase H type-2" evidence="18">
    <location>
        <begin position="72"/>
        <end position="259"/>
    </location>
</feature>
<dbReference type="PANTHER" id="PTHR10954">
    <property type="entry name" value="RIBONUCLEASE H2 SUBUNIT A"/>
    <property type="match status" value="1"/>
</dbReference>
<dbReference type="InterPro" id="IPR024567">
    <property type="entry name" value="RNase_HII/HIII_dom"/>
</dbReference>
<feature type="binding site" evidence="14 15">
    <location>
        <position position="78"/>
    </location>
    <ligand>
        <name>a divalent metal cation</name>
        <dbReference type="ChEBI" id="CHEBI:60240"/>
    </ligand>
</feature>
<dbReference type="NCBIfam" id="NF000595">
    <property type="entry name" value="PRK00015.1-3"/>
    <property type="match status" value="1"/>
</dbReference>
<protein>
    <recommendedName>
        <fullName evidence="7 14">Ribonuclease HII</fullName>
        <shortName evidence="14">RNase HII</shortName>
        <ecNumber evidence="6 14">3.1.26.4</ecNumber>
    </recommendedName>
</protein>
<dbReference type="Pfam" id="PF01351">
    <property type="entry name" value="RNase_HII"/>
    <property type="match status" value="1"/>
</dbReference>
<sequence>MKRLSIAQIKEELFQERAPSAEFLEQLAEDERKGVQQVVKRYEQKRKKEQQMLEEYERMSKYEEKLIKEGYQAVAGIDEVGRGPLAGPVTAAAVILGHQEEKLLGLTDSKILSEAKREYYYEKIMDQAEAVGVVHIPAEKIDKVNIYQATKIAMVEAVQKLSIKADHLLIDAMNLPLPVPQTSIVKGDANSLSIAAASVIAKVTRDRLMQDIHQEYPQYGFSRNAGYGTREHIEAMRTYGITRYHRKSFSPVPSFAKDE</sequence>
<dbReference type="EMBL" id="JBHSOZ010000003">
    <property type="protein sequence ID" value="MFC5712166.1"/>
    <property type="molecule type" value="Genomic_DNA"/>
</dbReference>
<comment type="catalytic activity">
    <reaction evidence="1 14 15 16">
        <text>Endonucleolytic cleavage to 5'-phosphomonoester.</text>
        <dbReference type="EC" id="3.1.26.4"/>
    </reaction>
</comment>
<dbReference type="InterPro" id="IPR012337">
    <property type="entry name" value="RNaseH-like_sf"/>
</dbReference>